<proteinExistence type="predicted"/>
<organism evidence="3 4">
    <name type="scientific">Funneliformis mosseae</name>
    <name type="common">Endomycorrhizal fungus</name>
    <name type="synonym">Glomus mosseae</name>
    <dbReference type="NCBI Taxonomy" id="27381"/>
    <lineage>
        <taxon>Eukaryota</taxon>
        <taxon>Fungi</taxon>
        <taxon>Fungi incertae sedis</taxon>
        <taxon>Mucoromycota</taxon>
        <taxon>Glomeromycotina</taxon>
        <taxon>Glomeromycetes</taxon>
        <taxon>Glomerales</taxon>
        <taxon>Glomeraceae</taxon>
        <taxon>Funneliformis</taxon>
    </lineage>
</organism>
<protein>
    <submittedName>
        <fullName evidence="3">11684_t:CDS:1</fullName>
    </submittedName>
</protein>
<evidence type="ECO:0000313" key="3">
    <source>
        <dbReference type="EMBL" id="CAG8576703.1"/>
    </source>
</evidence>
<dbReference type="PROSITE" id="PS50217">
    <property type="entry name" value="BZIP"/>
    <property type="match status" value="1"/>
</dbReference>
<dbReference type="InterPro" id="IPR004827">
    <property type="entry name" value="bZIP"/>
</dbReference>
<reference evidence="3" key="1">
    <citation type="submission" date="2021-06" db="EMBL/GenBank/DDBJ databases">
        <authorList>
            <person name="Kallberg Y."/>
            <person name="Tangrot J."/>
            <person name="Rosling A."/>
        </authorList>
    </citation>
    <scope>NUCLEOTIDE SEQUENCE</scope>
    <source>
        <strain evidence="3">87-6 pot B 2015</strain>
    </source>
</reference>
<comment type="caution">
    <text evidence="3">The sequence shown here is derived from an EMBL/GenBank/DDBJ whole genome shotgun (WGS) entry which is preliminary data.</text>
</comment>
<name>A0A9N9BUT1_FUNMO</name>
<dbReference type="Proteomes" id="UP000789375">
    <property type="component" value="Unassembled WGS sequence"/>
</dbReference>
<gene>
    <name evidence="3" type="ORF">FMOSSE_LOCUS7737</name>
</gene>
<feature type="region of interest" description="Disordered" evidence="1">
    <location>
        <begin position="168"/>
        <end position="201"/>
    </location>
</feature>
<feature type="domain" description="BZIP" evidence="2">
    <location>
        <begin position="183"/>
        <end position="242"/>
    </location>
</feature>
<accession>A0A9N9BUT1</accession>
<dbReference type="CDD" id="cd14686">
    <property type="entry name" value="bZIP"/>
    <property type="match status" value="1"/>
</dbReference>
<keyword evidence="4" id="KW-1185">Reference proteome</keyword>
<dbReference type="GO" id="GO:0003700">
    <property type="term" value="F:DNA-binding transcription factor activity"/>
    <property type="evidence" value="ECO:0007669"/>
    <property type="project" value="InterPro"/>
</dbReference>
<dbReference type="SUPFAM" id="SSF57959">
    <property type="entry name" value="Leucine zipper domain"/>
    <property type="match status" value="1"/>
</dbReference>
<evidence type="ECO:0000313" key="4">
    <source>
        <dbReference type="Proteomes" id="UP000789375"/>
    </source>
</evidence>
<sequence>MESKDKMFWTSSENFDDVIIEPDISTAIESSLQENQKIYQQIYSNEIISDFPLELSTDDICLGYQLTDSYPSFDASSAVQLPFDSYPTLATDSILASPNNLNTQQNLHYFFNTQQFSNQISEYAIPSSSHHINLLETSDSLSISQPNFLDLPFDSPPCQSIFTIGVHNNQESNNHDDNSTIYESKQEKKKRQNKVAAQKSREKAKNLLIALQEENDRLKKEYEEKLEEIKRLRFILNRLKEERGGMENFSNKI</sequence>
<dbReference type="PROSITE" id="PS00036">
    <property type="entry name" value="BZIP_BASIC"/>
    <property type="match status" value="1"/>
</dbReference>
<dbReference type="InterPro" id="IPR046347">
    <property type="entry name" value="bZIP_sf"/>
</dbReference>
<evidence type="ECO:0000256" key="1">
    <source>
        <dbReference type="SAM" id="MobiDB-lite"/>
    </source>
</evidence>
<dbReference type="AlphaFoldDB" id="A0A9N9BUT1"/>
<dbReference type="EMBL" id="CAJVPP010001866">
    <property type="protein sequence ID" value="CAG8576703.1"/>
    <property type="molecule type" value="Genomic_DNA"/>
</dbReference>
<evidence type="ECO:0000259" key="2">
    <source>
        <dbReference type="PROSITE" id="PS50217"/>
    </source>
</evidence>